<dbReference type="FunFam" id="1.20.1050.10:FF:000200">
    <property type="entry name" value="Glutathione S-transferase theta-2B"/>
    <property type="match status" value="1"/>
</dbReference>
<comment type="subcellular location">
    <subcellularLocation>
        <location evidence="1">Cytoplasm</location>
        <location evidence="1">Cytosol</location>
    </subcellularLocation>
</comment>
<dbReference type="Gene3D" id="3.40.30.10">
    <property type="entry name" value="Glutaredoxin"/>
    <property type="match status" value="1"/>
</dbReference>
<dbReference type="CDD" id="cd03183">
    <property type="entry name" value="GST_C_Theta"/>
    <property type="match status" value="1"/>
</dbReference>
<dbReference type="AlphaFoldDB" id="A0A671FGA3"/>
<dbReference type="InterPro" id="IPR036249">
    <property type="entry name" value="Thioredoxin-like_sf"/>
</dbReference>
<dbReference type="EC" id="2.5.1.18" evidence="4"/>
<name>A0A671FGA3_RHIFE</name>
<dbReference type="PANTHER" id="PTHR43917">
    <property type="match status" value="1"/>
</dbReference>
<reference evidence="10" key="5">
    <citation type="submission" date="2025-09" db="UniProtKB">
        <authorList>
            <consortium name="Ensembl"/>
        </authorList>
    </citation>
    <scope>IDENTIFICATION</scope>
</reference>
<protein>
    <recommendedName>
        <fullName evidence="4">glutathione transferase</fullName>
        <ecNumber evidence="4">2.5.1.18</ecNumber>
    </recommendedName>
</protein>
<proteinExistence type="inferred from homology"/>
<dbReference type="GO" id="GO:0005829">
    <property type="term" value="C:cytosol"/>
    <property type="evidence" value="ECO:0007669"/>
    <property type="project" value="UniProtKB-SubCell"/>
</dbReference>
<organism evidence="10 11">
    <name type="scientific">Rhinolophus ferrumequinum</name>
    <name type="common">Greater horseshoe bat</name>
    <dbReference type="NCBI Taxonomy" id="59479"/>
    <lineage>
        <taxon>Eukaryota</taxon>
        <taxon>Metazoa</taxon>
        <taxon>Chordata</taxon>
        <taxon>Craniata</taxon>
        <taxon>Vertebrata</taxon>
        <taxon>Euteleostomi</taxon>
        <taxon>Mammalia</taxon>
        <taxon>Eutheria</taxon>
        <taxon>Laurasiatheria</taxon>
        <taxon>Chiroptera</taxon>
        <taxon>Yinpterochiroptera</taxon>
        <taxon>Rhinolophoidea</taxon>
        <taxon>Rhinolophidae</taxon>
        <taxon>Rhinolophinae</taxon>
        <taxon>Rhinolophus</taxon>
    </lineage>
</organism>
<evidence type="ECO:0000256" key="4">
    <source>
        <dbReference type="ARBA" id="ARBA00012452"/>
    </source>
</evidence>
<dbReference type="GO" id="GO:0006749">
    <property type="term" value="P:glutathione metabolic process"/>
    <property type="evidence" value="ECO:0007669"/>
    <property type="project" value="TreeGrafter"/>
</dbReference>
<sequence>MLVQLNQTAAGRTGLRLAKVREGCTPHWLTPQRGGALLLPLLLSGSAVIAAPAMGLELYLDLLSQPSRAVYIFAKKNGIPFELRNVELLKGQHLSKEFFPVNSLQRVPTLKDGDFVLSESVAILIYLSFKYQTADHWYPSDLQARVRIHEYLGWHADRIRGTFGVSLWTQVLAPLIGAQVPEEKVKRNRTNIDKALQHLEDKFLGHKAFLTSQQVTLADLMALEELMQVVAVGYPLFEGRPRLAAWRERVEAFLGTDLCQEAHGPIFHIVEQAANKTLPQPSPDFYPNMLLRISMIP</sequence>
<evidence type="ECO:0000259" key="9">
    <source>
        <dbReference type="PROSITE" id="PS50405"/>
    </source>
</evidence>
<reference evidence="10" key="4">
    <citation type="submission" date="2025-08" db="UniProtKB">
        <authorList>
            <consortium name="Ensembl"/>
        </authorList>
    </citation>
    <scope>IDENTIFICATION</scope>
</reference>
<dbReference type="CDD" id="cd03050">
    <property type="entry name" value="GST_N_Theta"/>
    <property type="match status" value="1"/>
</dbReference>
<dbReference type="SUPFAM" id="SSF52833">
    <property type="entry name" value="Thioredoxin-like"/>
    <property type="match status" value="1"/>
</dbReference>
<reference evidence="10 11" key="1">
    <citation type="journal article" date="2015" name="Annu Rev Anim Biosci">
        <title>The Genome 10K Project: a way forward.</title>
        <authorList>
            <person name="Koepfli K.P."/>
            <person name="Paten B."/>
            <person name="O'Brien S.J."/>
            <person name="Koepfli K.P."/>
            <person name="Paten B."/>
            <person name="Antunes A."/>
            <person name="Belov K."/>
            <person name="Bustamante C."/>
            <person name="Castoe T.A."/>
            <person name="Clawson H."/>
            <person name="Crawford A.J."/>
            <person name="Diekhans M."/>
            <person name="Distel D."/>
            <person name="Durbin R."/>
            <person name="Earl D."/>
            <person name="Fujita M.K."/>
            <person name="Gamble T."/>
            <person name="Georges A."/>
            <person name="Gemmell N."/>
            <person name="Gilbert M.T."/>
            <person name="Graves J.M."/>
            <person name="Green R.E."/>
            <person name="Hickey G."/>
            <person name="Jarvis E.D."/>
            <person name="Johnson W."/>
            <person name="Komissarov A."/>
            <person name="Korf I."/>
            <person name="Kuhn R."/>
            <person name="Larkin D.M."/>
            <person name="Lewin H."/>
            <person name="Lopez J.V."/>
            <person name="Ma J."/>
            <person name="Marques-Bonet T."/>
            <person name="Miller W."/>
            <person name="Murphy R."/>
            <person name="Pevzner P."/>
            <person name="Shapiro B."/>
            <person name="Steiner C."/>
            <person name="Tamazian G."/>
            <person name="Venkatesh B."/>
            <person name="Wang J."/>
            <person name="Wayne R."/>
            <person name="Wiley E."/>
            <person name="Yang H."/>
            <person name="Zhang G."/>
            <person name="Haussler D."/>
            <person name="Ryder O."/>
            <person name="O'Brien S.J."/>
        </authorList>
    </citation>
    <scope>NUCLEOTIDE SEQUENCE</scope>
</reference>
<dbReference type="FunFam" id="3.40.30.10:FF:000086">
    <property type="entry name" value="Glutathione S-transferase theta-1"/>
    <property type="match status" value="1"/>
</dbReference>
<dbReference type="InterPro" id="IPR004046">
    <property type="entry name" value="GST_C"/>
</dbReference>
<dbReference type="SFLD" id="SFLDG01153">
    <property type="entry name" value="Main.4:_Theta-like"/>
    <property type="match status" value="1"/>
</dbReference>
<evidence type="ECO:0000256" key="1">
    <source>
        <dbReference type="ARBA" id="ARBA00004514"/>
    </source>
</evidence>
<evidence type="ECO:0000313" key="11">
    <source>
        <dbReference type="Proteomes" id="UP000472240"/>
    </source>
</evidence>
<dbReference type="SFLD" id="SFLDG00358">
    <property type="entry name" value="Main_(cytGST)"/>
    <property type="match status" value="1"/>
</dbReference>
<dbReference type="Gene3D" id="1.20.1050.10">
    <property type="match status" value="1"/>
</dbReference>
<dbReference type="InterPro" id="IPR040077">
    <property type="entry name" value="GST_C_Theta"/>
</dbReference>
<dbReference type="SUPFAM" id="SSF47616">
    <property type="entry name" value="GST C-terminal domain-like"/>
    <property type="match status" value="1"/>
</dbReference>
<dbReference type="InterPro" id="IPR040079">
    <property type="entry name" value="Glutathione_S-Trfase"/>
</dbReference>
<dbReference type="SFLD" id="SFLDS00019">
    <property type="entry name" value="Glutathione_Transferase_(cytos"/>
    <property type="match status" value="1"/>
</dbReference>
<keyword evidence="6" id="KW-0808">Transferase</keyword>
<reference evidence="10 11" key="2">
    <citation type="journal article" date="2018" name="Annu Rev Anim Biosci">
        <title>Bat Biology, Genomes, and the Bat1K Project: To Generate Chromosome-Level Genomes for All Living Bat Species.</title>
        <authorList>
            <person name="Teeling E.C."/>
            <person name="Vernes S.C."/>
            <person name="Davalos L.M."/>
            <person name="Ray D.A."/>
            <person name="Gilbert M.T.P."/>
            <person name="Myers E."/>
        </authorList>
    </citation>
    <scope>NUCLEOTIDE SEQUENCE</scope>
</reference>
<comment type="catalytic activity">
    <reaction evidence="7">
        <text>RX + glutathione = an S-substituted glutathione + a halide anion + H(+)</text>
        <dbReference type="Rhea" id="RHEA:16437"/>
        <dbReference type="ChEBI" id="CHEBI:15378"/>
        <dbReference type="ChEBI" id="CHEBI:16042"/>
        <dbReference type="ChEBI" id="CHEBI:17792"/>
        <dbReference type="ChEBI" id="CHEBI:57925"/>
        <dbReference type="ChEBI" id="CHEBI:90779"/>
        <dbReference type="EC" id="2.5.1.18"/>
    </reaction>
</comment>
<dbReference type="Pfam" id="PF00043">
    <property type="entry name" value="GST_C"/>
    <property type="match status" value="1"/>
</dbReference>
<dbReference type="PANTHER" id="PTHR43917:SF4">
    <property type="entry name" value="GLUTATHIONE S-TRANSFERASE THETA-2-RELATED"/>
    <property type="match status" value="1"/>
</dbReference>
<dbReference type="OMA" id="YFRTIWL"/>
<dbReference type="InterPro" id="IPR004045">
    <property type="entry name" value="Glutathione_S-Trfase_N"/>
</dbReference>
<dbReference type="GeneTree" id="ENSGT00940000162786"/>
<comment type="subunit">
    <text evidence="3">Homodimer.</text>
</comment>
<evidence type="ECO:0000259" key="8">
    <source>
        <dbReference type="PROSITE" id="PS50404"/>
    </source>
</evidence>
<dbReference type="InterPro" id="IPR036282">
    <property type="entry name" value="Glutathione-S-Trfase_C_sf"/>
</dbReference>
<accession>A0A671FGA3</accession>
<evidence type="ECO:0000256" key="3">
    <source>
        <dbReference type="ARBA" id="ARBA00011738"/>
    </source>
</evidence>
<dbReference type="PROSITE" id="PS50405">
    <property type="entry name" value="GST_CTER"/>
    <property type="match status" value="1"/>
</dbReference>
<evidence type="ECO:0000256" key="6">
    <source>
        <dbReference type="ARBA" id="ARBA00022679"/>
    </source>
</evidence>
<reference evidence="11" key="3">
    <citation type="submission" date="2018-12" db="EMBL/GenBank/DDBJ databases">
        <title>G10K-VGP greater horseshoe bat female genome, primary haplotype.</title>
        <authorList>
            <person name="Teeling E."/>
            <person name="Myers G."/>
            <person name="Vernes S."/>
            <person name="Pippel M."/>
            <person name="Winkler S."/>
            <person name="Fedrigo O."/>
            <person name="Rhie A."/>
            <person name="Koren S."/>
            <person name="Phillippy A."/>
            <person name="Lewin H."/>
            <person name="Damas J."/>
            <person name="Howe K."/>
            <person name="Mountcastle J."/>
            <person name="Jarvis E.D."/>
        </authorList>
    </citation>
    <scope>NUCLEOTIDE SEQUENCE [LARGE SCALE GENOMIC DNA]</scope>
</reference>
<dbReference type="InterPro" id="IPR051369">
    <property type="entry name" value="GST_Theta"/>
</dbReference>
<comment type="similarity">
    <text evidence="2">Belongs to the GST superfamily. Theta family.</text>
</comment>
<dbReference type="GO" id="GO:0004364">
    <property type="term" value="F:glutathione transferase activity"/>
    <property type="evidence" value="ECO:0007669"/>
    <property type="project" value="UniProtKB-EC"/>
</dbReference>
<dbReference type="Pfam" id="PF02798">
    <property type="entry name" value="GST_N"/>
    <property type="match status" value="1"/>
</dbReference>
<dbReference type="InterPro" id="IPR040075">
    <property type="entry name" value="GST_N_Theta"/>
</dbReference>
<dbReference type="InterPro" id="IPR010987">
    <property type="entry name" value="Glutathione-S-Trfase_C-like"/>
</dbReference>
<evidence type="ECO:0000313" key="10">
    <source>
        <dbReference type="Ensembl" id="ENSRFEP00010024615.1"/>
    </source>
</evidence>
<dbReference type="InParanoid" id="A0A671FGA3"/>
<dbReference type="Proteomes" id="UP000472240">
    <property type="component" value="Chromosome 25"/>
</dbReference>
<keyword evidence="11" id="KW-1185">Reference proteome</keyword>
<keyword evidence="5" id="KW-0963">Cytoplasm</keyword>
<evidence type="ECO:0000256" key="7">
    <source>
        <dbReference type="ARBA" id="ARBA00047960"/>
    </source>
</evidence>
<evidence type="ECO:0000256" key="5">
    <source>
        <dbReference type="ARBA" id="ARBA00022490"/>
    </source>
</evidence>
<evidence type="ECO:0000256" key="2">
    <source>
        <dbReference type="ARBA" id="ARBA00009899"/>
    </source>
</evidence>
<dbReference type="PROSITE" id="PS50404">
    <property type="entry name" value="GST_NTER"/>
    <property type="match status" value="1"/>
</dbReference>
<feature type="domain" description="GST N-terminal" evidence="8">
    <location>
        <begin position="54"/>
        <end position="135"/>
    </location>
</feature>
<dbReference type="Ensembl" id="ENSRFET00010026753.1">
    <property type="protein sequence ID" value="ENSRFEP00010024615.1"/>
    <property type="gene ID" value="ENSRFEG00010016380.1"/>
</dbReference>
<feature type="domain" description="GST C-terminal" evidence="9">
    <location>
        <begin position="141"/>
        <end position="285"/>
    </location>
</feature>